<dbReference type="RefSeq" id="WP_158983440.1">
    <property type="nucleotide sequence ID" value="NZ_BAABKY010000001.1"/>
</dbReference>
<protein>
    <recommendedName>
        <fullName evidence="3">MmcQ/YjbR family DNA-binding protein</fullName>
    </recommendedName>
</protein>
<name>A0ABP9KWB1_9GAMM</name>
<reference evidence="2" key="1">
    <citation type="journal article" date="2019" name="Int. J. Syst. Evol. Microbiol.">
        <title>The Global Catalogue of Microorganisms (GCM) 10K type strain sequencing project: providing services to taxonomists for standard genome sequencing and annotation.</title>
        <authorList>
            <consortium name="The Broad Institute Genomics Platform"/>
            <consortium name="The Broad Institute Genome Sequencing Center for Infectious Disease"/>
            <person name="Wu L."/>
            <person name="Ma J."/>
        </authorList>
    </citation>
    <scope>NUCLEOTIDE SEQUENCE [LARGE SCALE GENOMIC DNA]</scope>
    <source>
        <strain evidence="2">JCM 19212</strain>
    </source>
</reference>
<dbReference type="InterPro" id="IPR038056">
    <property type="entry name" value="YjbR-like_sf"/>
</dbReference>
<dbReference type="EMBL" id="BAABKY010000001">
    <property type="protein sequence ID" value="GAA5067092.1"/>
    <property type="molecule type" value="Genomic_DNA"/>
</dbReference>
<dbReference type="InterPro" id="IPR007351">
    <property type="entry name" value="YjbR"/>
</dbReference>
<proteinExistence type="predicted"/>
<evidence type="ECO:0000313" key="2">
    <source>
        <dbReference type="Proteomes" id="UP001501083"/>
    </source>
</evidence>
<keyword evidence="2" id="KW-1185">Reference proteome</keyword>
<comment type="caution">
    <text evidence="1">The sequence shown here is derived from an EMBL/GenBank/DDBJ whole genome shotgun (WGS) entry which is preliminary data.</text>
</comment>
<gene>
    <name evidence="1" type="ORF">GCM10025759_01240</name>
</gene>
<evidence type="ECO:0008006" key="3">
    <source>
        <dbReference type="Google" id="ProtNLM"/>
    </source>
</evidence>
<evidence type="ECO:0000313" key="1">
    <source>
        <dbReference type="EMBL" id="GAA5067092.1"/>
    </source>
</evidence>
<dbReference type="Gene3D" id="3.90.1150.30">
    <property type="match status" value="1"/>
</dbReference>
<dbReference type="PANTHER" id="PTHR35145">
    <property type="entry name" value="CYTOPLASMIC PROTEIN-RELATED"/>
    <property type="match status" value="1"/>
</dbReference>
<accession>A0ABP9KWB1</accession>
<dbReference type="Proteomes" id="UP001501083">
    <property type="component" value="Unassembled WGS sequence"/>
</dbReference>
<dbReference type="PANTHER" id="PTHR35145:SF1">
    <property type="entry name" value="CYTOPLASMIC PROTEIN"/>
    <property type="match status" value="1"/>
</dbReference>
<organism evidence="1 2">
    <name type="scientific">Lysobacter panacisoli</name>
    <dbReference type="NCBI Taxonomy" id="1255263"/>
    <lineage>
        <taxon>Bacteria</taxon>
        <taxon>Pseudomonadati</taxon>
        <taxon>Pseudomonadota</taxon>
        <taxon>Gammaproteobacteria</taxon>
        <taxon>Lysobacterales</taxon>
        <taxon>Lysobacteraceae</taxon>
        <taxon>Lysobacter</taxon>
    </lineage>
</organism>
<dbReference type="SUPFAM" id="SSF142906">
    <property type="entry name" value="YjbR-like"/>
    <property type="match status" value="1"/>
</dbReference>
<sequence length="119" mass="13960">MDTGQLKRFCARFPATDVVLHGEPSNILVYSVGGKTFAYFKTSEPERWRFSFRATPERFVELTDQPGIKPARWMGRWYWVTVVDVRRVPEDYLRELVTWSYRRALGTLSGKRRKELLGA</sequence>
<dbReference type="InterPro" id="IPR058532">
    <property type="entry name" value="YjbR/MT2646/Rv2570-like"/>
</dbReference>
<dbReference type="Pfam" id="PF04237">
    <property type="entry name" value="YjbR"/>
    <property type="match status" value="1"/>
</dbReference>